<dbReference type="InterPro" id="IPR013761">
    <property type="entry name" value="SAM/pointed_sf"/>
</dbReference>
<protein>
    <recommendedName>
        <fullName evidence="1">SAM domain-containing protein</fullName>
    </recommendedName>
</protein>
<dbReference type="Pfam" id="PF00536">
    <property type="entry name" value="SAM_1"/>
    <property type="match status" value="1"/>
</dbReference>
<dbReference type="InterPro" id="IPR001660">
    <property type="entry name" value="SAM"/>
</dbReference>
<evidence type="ECO:0000259" key="1">
    <source>
        <dbReference type="Pfam" id="PF00536"/>
    </source>
</evidence>
<dbReference type="Gene3D" id="1.10.150.50">
    <property type="entry name" value="Transcription Factor, Ets-1"/>
    <property type="match status" value="1"/>
</dbReference>
<proteinExistence type="predicted"/>
<reference evidence="3" key="1">
    <citation type="journal article" date="2014" name="Proc. Natl. Acad. Sci. U.S.A.">
        <title>Extensive sampling of basidiomycete genomes demonstrates inadequacy of the white-rot/brown-rot paradigm for wood decay fungi.</title>
        <authorList>
            <person name="Riley R."/>
            <person name="Salamov A.A."/>
            <person name="Brown D.W."/>
            <person name="Nagy L.G."/>
            <person name="Floudas D."/>
            <person name="Held B.W."/>
            <person name="Levasseur A."/>
            <person name="Lombard V."/>
            <person name="Morin E."/>
            <person name="Otillar R."/>
            <person name="Lindquist E.A."/>
            <person name="Sun H."/>
            <person name="LaButti K.M."/>
            <person name="Schmutz J."/>
            <person name="Jabbour D."/>
            <person name="Luo H."/>
            <person name="Baker S.E."/>
            <person name="Pisabarro A.G."/>
            <person name="Walton J.D."/>
            <person name="Blanchette R.A."/>
            <person name="Henrissat B."/>
            <person name="Martin F."/>
            <person name="Cullen D."/>
            <person name="Hibbett D.S."/>
            <person name="Grigoriev I.V."/>
        </authorList>
    </citation>
    <scope>NUCLEOTIDE SEQUENCE [LARGE SCALE GENOMIC DNA]</scope>
    <source>
        <strain evidence="3">FD-172 SS1</strain>
    </source>
</reference>
<keyword evidence="3" id="KW-1185">Reference proteome</keyword>
<sequence>MNHPSSFETNPFHVAAAAALSGPAPTPALGSAPEALAAATIPHHVSDMEWYYKPHRPTTGVLSQCNVDRGRYPVLDAMPWDHLIYQTDPDLQAAGVESLRTRRQMLRVFWGVRDALLQPHPIGYEIPPAPEVPPFVELIGDVHSWLYAIGLTQHRAKFPADMDWHEFRKATKENLEAIGMRGGAVGRLLKYVAAVEEELERRNGPVSHS</sequence>
<dbReference type="EMBL" id="KL198149">
    <property type="protein sequence ID" value="KDQ06204.1"/>
    <property type="molecule type" value="Genomic_DNA"/>
</dbReference>
<evidence type="ECO:0000313" key="3">
    <source>
        <dbReference type="Proteomes" id="UP000027195"/>
    </source>
</evidence>
<organism evidence="2 3">
    <name type="scientific">Botryobasidium botryosum (strain FD-172 SS1)</name>
    <dbReference type="NCBI Taxonomy" id="930990"/>
    <lineage>
        <taxon>Eukaryota</taxon>
        <taxon>Fungi</taxon>
        <taxon>Dikarya</taxon>
        <taxon>Basidiomycota</taxon>
        <taxon>Agaricomycotina</taxon>
        <taxon>Agaricomycetes</taxon>
        <taxon>Cantharellales</taxon>
        <taxon>Botryobasidiaceae</taxon>
        <taxon>Botryobasidium</taxon>
    </lineage>
</organism>
<dbReference type="HOGENOM" id="CLU_1315214_0_0_1"/>
<feature type="domain" description="SAM" evidence="1">
    <location>
        <begin position="141"/>
        <end position="192"/>
    </location>
</feature>
<gene>
    <name evidence="2" type="ORF">BOTBODRAFT_39758</name>
</gene>
<accession>A0A067LSZ7</accession>
<dbReference type="InParanoid" id="A0A067LSZ7"/>
<evidence type="ECO:0000313" key="2">
    <source>
        <dbReference type="EMBL" id="KDQ06204.1"/>
    </source>
</evidence>
<dbReference type="SUPFAM" id="SSF47769">
    <property type="entry name" value="SAM/Pointed domain"/>
    <property type="match status" value="1"/>
</dbReference>
<name>A0A067LSZ7_BOTB1</name>
<dbReference type="AlphaFoldDB" id="A0A067LSZ7"/>
<dbReference type="Proteomes" id="UP000027195">
    <property type="component" value="Unassembled WGS sequence"/>
</dbReference>